<name>A0ABR2EDR4_9ROSI</name>
<accession>A0ABR2EDR4</accession>
<dbReference type="Proteomes" id="UP001472677">
    <property type="component" value="Unassembled WGS sequence"/>
</dbReference>
<keyword evidence="2" id="KW-1185">Reference proteome</keyword>
<organism evidence="1 2">
    <name type="scientific">Hibiscus sabdariffa</name>
    <name type="common">roselle</name>
    <dbReference type="NCBI Taxonomy" id="183260"/>
    <lineage>
        <taxon>Eukaryota</taxon>
        <taxon>Viridiplantae</taxon>
        <taxon>Streptophyta</taxon>
        <taxon>Embryophyta</taxon>
        <taxon>Tracheophyta</taxon>
        <taxon>Spermatophyta</taxon>
        <taxon>Magnoliopsida</taxon>
        <taxon>eudicotyledons</taxon>
        <taxon>Gunneridae</taxon>
        <taxon>Pentapetalae</taxon>
        <taxon>rosids</taxon>
        <taxon>malvids</taxon>
        <taxon>Malvales</taxon>
        <taxon>Malvaceae</taxon>
        <taxon>Malvoideae</taxon>
        <taxon>Hibiscus</taxon>
    </lineage>
</organism>
<reference evidence="1 2" key="1">
    <citation type="journal article" date="2024" name="G3 (Bethesda)">
        <title>Genome assembly of Hibiscus sabdariffa L. provides insights into metabolisms of medicinal natural products.</title>
        <authorList>
            <person name="Kim T."/>
        </authorList>
    </citation>
    <scope>NUCLEOTIDE SEQUENCE [LARGE SCALE GENOMIC DNA]</scope>
    <source>
        <strain evidence="1">TK-2024</strain>
        <tissue evidence="1">Old leaves</tissue>
    </source>
</reference>
<evidence type="ECO:0000313" key="2">
    <source>
        <dbReference type="Proteomes" id="UP001472677"/>
    </source>
</evidence>
<dbReference type="EMBL" id="JBBPBM010000015">
    <property type="protein sequence ID" value="KAK8558629.1"/>
    <property type="molecule type" value="Genomic_DNA"/>
</dbReference>
<protein>
    <submittedName>
        <fullName evidence="1">Uncharacterized protein</fullName>
    </submittedName>
</protein>
<evidence type="ECO:0000313" key="1">
    <source>
        <dbReference type="EMBL" id="KAK8558629.1"/>
    </source>
</evidence>
<gene>
    <name evidence="1" type="ORF">V6N12_041929</name>
</gene>
<sequence>MVMQQVNEQNEWLQQEVAELEKSYHDLEVGMDPESSKVYREEQSLDQEDNNNLLVPAQQVEKLESFFEKPEIEEGHQTKKLLEYIIDLAGKYVYDCTYLEVMNNVIFSEVIL</sequence>
<comment type="caution">
    <text evidence="1">The sequence shown here is derived from an EMBL/GenBank/DDBJ whole genome shotgun (WGS) entry which is preliminary data.</text>
</comment>
<proteinExistence type="predicted"/>